<organism evidence="2 3">
    <name type="scientific">Pisolithus tinctorius Marx 270</name>
    <dbReference type="NCBI Taxonomy" id="870435"/>
    <lineage>
        <taxon>Eukaryota</taxon>
        <taxon>Fungi</taxon>
        <taxon>Dikarya</taxon>
        <taxon>Basidiomycota</taxon>
        <taxon>Agaricomycotina</taxon>
        <taxon>Agaricomycetes</taxon>
        <taxon>Agaricomycetidae</taxon>
        <taxon>Boletales</taxon>
        <taxon>Sclerodermatineae</taxon>
        <taxon>Pisolithaceae</taxon>
        <taxon>Pisolithus</taxon>
    </lineage>
</organism>
<proteinExistence type="predicted"/>
<dbReference type="HOGENOM" id="CLU_016973_1_1_1"/>
<feature type="compositionally biased region" description="Basic and acidic residues" evidence="1">
    <location>
        <begin position="552"/>
        <end position="574"/>
    </location>
</feature>
<feature type="region of interest" description="Disordered" evidence="1">
    <location>
        <begin position="439"/>
        <end position="458"/>
    </location>
</feature>
<feature type="compositionally biased region" description="Basic residues" evidence="1">
    <location>
        <begin position="1"/>
        <end position="10"/>
    </location>
</feature>
<protein>
    <submittedName>
        <fullName evidence="2">Uncharacterized protein</fullName>
    </submittedName>
</protein>
<name>A0A0C3JWU2_PISTI</name>
<reference evidence="3" key="2">
    <citation type="submission" date="2015-01" db="EMBL/GenBank/DDBJ databases">
        <title>Evolutionary Origins and Diversification of the Mycorrhizal Mutualists.</title>
        <authorList>
            <consortium name="DOE Joint Genome Institute"/>
            <consortium name="Mycorrhizal Genomics Consortium"/>
            <person name="Kohler A."/>
            <person name="Kuo A."/>
            <person name="Nagy L.G."/>
            <person name="Floudas D."/>
            <person name="Copeland A."/>
            <person name="Barry K.W."/>
            <person name="Cichocki N."/>
            <person name="Veneault-Fourrey C."/>
            <person name="LaButti K."/>
            <person name="Lindquist E.A."/>
            <person name="Lipzen A."/>
            <person name="Lundell T."/>
            <person name="Morin E."/>
            <person name="Murat C."/>
            <person name="Riley R."/>
            <person name="Ohm R."/>
            <person name="Sun H."/>
            <person name="Tunlid A."/>
            <person name="Henrissat B."/>
            <person name="Grigoriev I.V."/>
            <person name="Hibbett D.S."/>
            <person name="Martin F."/>
        </authorList>
    </citation>
    <scope>NUCLEOTIDE SEQUENCE [LARGE SCALE GENOMIC DNA]</scope>
    <source>
        <strain evidence="3">Marx 270</strain>
    </source>
</reference>
<gene>
    <name evidence="2" type="ORF">M404DRAFT_28372</name>
</gene>
<dbReference type="InParanoid" id="A0A0C3JWU2"/>
<keyword evidence="3" id="KW-1185">Reference proteome</keyword>
<feature type="region of interest" description="Disordered" evidence="1">
    <location>
        <begin position="494"/>
        <end position="627"/>
    </location>
</feature>
<dbReference type="Proteomes" id="UP000054217">
    <property type="component" value="Unassembled WGS sequence"/>
</dbReference>
<feature type="compositionally biased region" description="Basic and acidic residues" evidence="1">
    <location>
        <begin position="530"/>
        <end position="545"/>
    </location>
</feature>
<accession>A0A0C3JWU2</accession>
<feature type="compositionally biased region" description="Basic and acidic residues" evidence="1">
    <location>
        <begin position="581"/>
        <end position="602"/>
    </location>
</feature>
<feature type="compositionally biased region" description="Basic and acidic residues" evidence="1">
    <location>
        <begin position="494"/>
        <end position="506"/>
    </location>
</feature>
<feature type="compositionally biased region" description="Polar residues" evidence="1">
    <location>
        <begin position="11"/>
        <end position="26"/>
    </location>
</feature>
<reference evidence="2 3" key="1">
    <citation type="submission" date="2014-04" db="EMBL/GenBank/DDBJ databases">
        <authorList>
            <consortium name="DOE Joint Genome Institute"/>
            <person name="Kuo A."/>
            <person name="Kohler A."/>
            <person name="Costa M.D."/>
            <person name="Nagy L.G."/>
            <person name="Floudas D."/>
            <person name="Copeland A."/>
            <person name="Barry K.W."/>
            <person name="Cichocki N."/>
            <person name="Veneault-Fourrey C."/>
            <person name="LaButti K."/>
            <person name="Lindquist E.A."/>
            <person name="Lipzen A."/>
            <person name="Lundell T."/>
            <person name="Morin E."/>
            <person name="Murat C."/>
            <person name="Sun H."/>
            <person name="Tunlid A."/>
            <person name="Henrissat B."/>
            <person name="Grigoriev I.V."/>
            <person name="Hibbett D.S."/>
            <person name="Martin F."/>
            <person name="Nordberg H.P."/>
            <person name="Cantor M.N."/>
            <person name="Hua S.X."/>
        </authorList>
    </citation>
    <scope>NUCLEOTIDE SEQUENCE [LARGE SCALE GENOMIC DNA]</scope>
    <source>
        <strain evidence="2 3">Marx 270</strain>
    </source>
</reference>
<feature type="compositionally biased region" description="Basic residues" evidence="1">
    <location>
        <begin position="104"/>
        <end position="118"/>
    </location>
</feature>
<dbReference type="AlphaFoldDB" id="A0A0C3JWU2"/>
<evidence type="ECO:0000256" key="1">
    <source>
        <dbReference type="SAM" id="MobiDB-lite"/>
    </source>
</evidence>
<evidence type="ECO:0000313" key="2">
    <source>
        <dbReference type="EMBL" id="KIO01857.1"/>
    </source>
</evidence>
<feature type="region of interest" description="Disordered" evidence="1">
    <location>
        <begin position="1"/>
        <end position="138"/>
    </location>
</feature>
<dbReference type="EMBL" id="KN831985">
    <property type="protein sequence ID" value="KIO01857.1"/>
    <property type="molecule type" value="Genomic_DNA"/>
</dbReference>
<feature type="compositionally biased region" description="Acidic residues" evidence="1">
    <location>
        <begin position="30"/>
        <end position="48"/>
    </location>
</feature>
<evidence type="ECO:0000313" key="3">
    <source>
        <dbReference type="Proteomes" id="UP000054217"/>
    </source>
</evidence>
<feature type="compositionally biased region" description="Basic and acidic residues" evidence="1">
    <location>
        <begin position="449"/>
        <end position="458"/>
    </location>
</feature>
<sequence>MFGLRDRRRSLTPSVSVSSQNSTTPILQEDQVEGTPMEEDTGEAEEVEVNVPADEGSQCPDDGASQLPDNEVDQDDSESSLPPSSPPAEDSSSDAEDEFPPHCPGRRVEHKPKSKGKSRAMDVDNSDIVSQDDHEHAQNAKFRKTGNLSHAALDEICDFTTEVKAKAEELGRQHGKSPCDILVAAGLSVKPSHTKLNEANLFRSWYWATQPKPDGSMHALVTYSFITFFPADQNMVNNIIMVEYNQLMKDIPKDDTIARKEKLKAIYEWSESSSAVPTNKSVKSIAVRVHNAKMQFSGLAEAWSTLEDIEIAGVVMYVGQDPAGRQTSGIFGGSDIIQKYINDHAIDVQGLMDKYTAIFKCLRDGNGTEAGLLRTSASASSAPALELHCRMKEIPRDRNRQPLGVPPPGPGFEYKKLKADALRQLVVPYLWRKLGSMYNGQSDDDDDEKNDHLDGVPEVEIKPWNEDVISIRDVHPLKGEITLVKAPDGTVLRKVSDDPEWQKSREEEDPGMAAHHAQSRIPFPSHKRPHVEVTDNDTVPREASRSDCQMPLHDEGRDARPIAGDRGDALRDPPAHTSRKNTREPSRSERPLPARRYGDLHCDAVPSRSHPWDPGPSQQFPPSRRYEDPRYDCANYHDPGPSDIPYNVHDLILHCHILFSFSIGITTCLLQFGAFPSILSDVLHTISP</sequence>
<feature type="compositionally biased region" description="Low complexity" evidence="1">
    <location>
        <begin position="79"/>
        <end position="90"/>
    </location>
</feature>